<sequence>MVLYIKNMVSLRCKIRVREELAKLGLDVCKVDLGVVQLLKKITISQRKCLRENLLSSGLELLEDKRSILIEKIKNVIIELVHYTDDLPKTNYSDYISRKVGYDYTYLSNLFSEEKGIDIQHFIINHKIERVKELLQYKELNLTEISYKLHYSSVSHLSNQFKKVTGLSPSIYMHQSQKRWNNLENM</sequence>
<dbReference type="Gene3D" id="1.10.10.60">
    <property type="entry name" value="Homeodomain-like"/>
    <property type="match status" value="1"/>
</dbReference>
<dbReference type="RefSeq" id="WP_131957094.1">
    <property type="nucleotide sequence ID" value="NZ_SMFL01000002.1"/>
</dbReference>
<keyword evidence="1" id="KW-0805">Transcription regulation</keyword>
<keyword evidence="3" id="KW-0804">Transcription</keyword>
<dbReference type="InterPro" id="IPR009057">
    <property type="entry name" value="Homeodomain-like_sf"/>
</dbReference>
<name>A0A4R5E0J9_9BACT</name>
<dbReference type="GO" id="GO:0043565">
    <property type="term" value="F:sequence-specific DNA binding"/>
    <property type="evidence" value="ECO:0007669"/>
    <property type="project" value="InterPro"/>
</dbReference>
<evidence type="ECO:0000256" key="1">
    <source>
        <dbReference type="ARBA" id="ARBA00023015"/>
    </source>
</evidence>
<reference evidence="5 6" key="1">
    <citation type="submission" date="2019-03" db="EMBL/GenBank/DDBJ databases">
        <title>Dyadobacter AR-3-6 sp. nov., isolated from arctic soil.</title>
        <authorList>
            <person name="Chaudhary D.K."/>
        </authorList>
    </citation>
    <scope>NUCLEOTIDE SEQUENCE [LARGE SCALE GENOMIC DNA]</scope>
    <source>
        <strain evidence="5 6">AR-3-6</strain>
    </source>
</reference>
<dbReference type="PANTHER" id="PTHR43280">
    <property type="entry name" value="ARAC-FAMILY TRANSCRIPTIONAL REGULATOR"/>
    <property type="match status" value="1"/>
</dbReference>
<accession>A0A4R5E0J9</accession>
<dbReference type="Proteomes" id="UP000294850">
    <property type="component" value="Unassembled WGS sequence"/>
</dbReference>
<proteinExistence type="predicted"/>
<dbReference type="PANTHER" id="PTHR43280:SF2">
    <property type="entry name" value="HTH-TYPE TRANSCRIPTIONAL REGULATOR EXSA"/>
    <property type="match status" value="1"/>
</dbReference>
<dbReference type="SMART" id="SM00342">
    <property type="entry name" value="HTH_ARAC"/>
    <property type="match status" value="1"/>
</dbReference>
<dbReference type="Pfam" id="PF12833">
    <property type="entry name" value="HTH_18"/>
    <property type="match status" value="1"/>
</dbReference>
<evidence type="ECO:0000256" key="3">
    <source>
        <dbReference type="ARBA" id="ARBA00023163"/>
    </source>
</evidence>
<evidence type="ECO:0000313" key="5">
    <source>
        <dbReference type="EMBL" id="TDE17295.1"/>
    </source>
</evidence>
<dbReference type="EMBL" id="SMFL01000002">
    <property type="protein sequence ID" value="TDE17295.1"/>
    <property type="molecule type" value="Genomic_DNA"/>
</dbReference>
<protein>
    <submittedName>
        <fullName evidence="5">AraC family transcriptional regulator</fullName>
    </submittedName>
</protein>
<organism evidence="5 6">
    <name type="scientific">Dyadobacter psychrotolerans</name>
    <dbReference type="NCBI Taxonomy" id="2541721"/>
    <lineage>
        <taxon>Bacteria</taxon>
        <taxon>Pseudomonadati</taxon>
        <taxon>Bacteroidota</taxon>
        <taxon>Cytophagia</taxon>
        <taxon>Cytophagales</taxon>
        <taxon>Spirosomataceae</taxon>
        <taxon>Dyadobacter</taxon>
    </lineage>
</organism>
<keyword evidence="2" id="KW-0238">DNA-binding</keyword>
<dbReference type="SUPFAM" id="SSF46689">
    <property type="entry name" value="Homeodomain-like"/>
    <property type="match status" value="1"/>
</dbReference>
<keyword evidence="6" id="KW-1185">Reference proteome</keyword>
<dbReference type="AlphaFoldDB" id="A0A4R5E0J9"/>
<dbReference type="InterPro" id="IPR018060">
    <property type="entry name" value="HTH_AraC"/>
</dbReference>
<feature type="domain" description="HTH araC/xylS-type" evidence="4">
    <location>
        <begin position="96"/>
        <end position="175"/>
    </location>
</feature>
<evidence type="ECO:0000256" key="2">
    <source>
        <dbReference type="ARBA" id="ARBA00023125"/>
    </source>
</evidence>
<dbReference type="GO" id="GO:0003700">
    <property type="term" value="F:DNA-binding transcription factor activity"/>
    <property type="evidence" value="ECO:0007669"/>
    <property type="project" value="InterPro"/>
</dbReference>
<evidence type="ECO:0000313" key="6">
    <source>
        <dbReference type="Proteomes" id="UP000294850"/>
    </source>
</evidence>
<dbReference type="OrthoDB" id="952277at2"/>
<evidence type="ECO:0000259" key="4">
    <source>
        <dbReference type="PROSITE" id="PS01124"/>
    </source>
</evidence>
<dbReference type="PROSITE" id="PS01124">
    <property type="entry name" value="HTH_ARAC_FAMILY_2"/>
    <property type="match status" value="1"/>
</dbReference>
<gene>
    <name evidence="5" type="ORF">E0F88_05230</name>
</gene>
<comment type="caution">
    <text evidence="5">The sequence shown here is derived from an EMBL/GenBank/DDBJ whole genome shotgun (WGS) entry which is preliminary data.</text>
</comment>